<dbReference type="PROSITE" id="PS51257">
    <property type="entry name" value="PROKAR_LIPOPROTEIN"/>
    <property type="match status" value="1"/>
</dbReference>
<dbReference type="Pfam" id="PF03724">
    <property type="entry name" value="META"/>
    <property type="match status" value="1"/>
</dbReference>
<sequence>MSVMLRPFPLLLAVAACSSAPSAAPSREAAQPGLPGKWRVIMLDGRALVVGGDGRQPVLTFDEHGYGAYVGCNAFGGQGLAHEGRLYGGFALSTAMACGPPFDTQEKSVQRLLASAPQIEWRGPDRVALISPAHRIELVRAEPLPPDRFVTRAMPLIGTAWSFGALDGQAIDMPGARSGPVLTVEGDRFTIETPCVVAEGSWAQTGPGAATLKPERRTARSCNAASRVQSDAWVTALRGALRYGNGPNGEILLAGGGHWMSGDLVRRGSSEARSLAGRYEVERSSGAAQRDGARRPELILASDAYSLWDGCNRAEGLAIAFERQLFLHPNGLATLANCPSAHTDDHLKRVVLSEPRIGQIPGGLLLSSPAGTVRLRRTGDIPPGAGTSSTRLVHGMRFLVLGKPGGSLDILPQNRFRLTQQCGVTEGRWRAAPRELDGAIRFAPERPAEACERDPAARPLQRAFLGNMDVVIGPNRDIALFAGRSGAVRARLQR</sequence>
<keyword evidence="1" id="KW-0732">Signal</keyword>
<dbReference type="Gene3D" id="2.40.128.270">
    <property type="match status" value="1"/>
</dbReference>
<keyword evidence="4" id="KW-1185">Reference proteome</keyword>
<comment type="caution">
    <text evidence="3">The sequence shown here is derived from an EMBL/GenBank/DDBJ whole genome shotgun (WGS) entry which is preliminary data.</text>
</comment>
<name>A0A9X2HMP1_9SPHN</name>
<dbReference type="RefSeq" id="WP_254295993.1">
    <property type="nucleotide sequence ID" value="NZ_JAMLDX010000019.1"/>
</dbReference>
<evidence type="ECO:0000259" key="2">
    <source>
        <dbReference type="Pfam" id="PF03724"/>
    </source>
</evidence>
<feature type="chain" id="PRO_5040946397" evidence="1">
    <location>
        <begin position="24"/>
        <end position="494"/>
    </location>
</feature>
<evidence type="ECO:0000256" key="1">
    <source>
        <dbReference type="SAM" id="SignalP"/>
    </source>
</evidence>
<reference evidence="3" key="1">
    <citation type="submission" date="2022-05" db="EMBL/GenBank/DDBJ databases">
        <title>Sphingomonas sp. strain MG17 Genome sequencing and assembly.</title>
        <authorList>
            <person name="Kim I."/>
        </authorList>
    </citation>
    <scope>NUCLEOTIDE SEQUENCE</scope>
    <source>
        <strain evidence="3">MG17</strain>
    </source>
</reference>
<feature type="domain" description="DUF306" evidence="2">
    <location>
        <begin position="36"/>
        <end position="127"/>
    </location>
</feature>
<organism evidence="3 4">
    <name type="scientific">Sphingomonas tagetis</name>
    <dbReference type="NCBI Taxonomy" id="2949092"/>
    <lineage>
        <taxon>Bacteria</taxon>
        <taxon>Pseudomonadati</taxon>
        <taxon>Pseudomonadota</taxon>
        <taxon>Alphaproteobacteria</taxon>
        <taxon>Sphingomonadales</taxon>
        <taxon>Sphingomonadaceae</taxon>
        <taxon>Sphingomonas</taxon>
    </lineage>
</organism>
<evidence type="ECO:0000313" key="4">
    <source>
        <dbReference type="Proteomes" id="UP001139451"/>
    </source>
</evidence>
<gene>
    <name evidence="3" type="ORF">M9978_18855</name>
</gene>
<dbReference type="InterPro" id="IPR038670">
    <property type="entry name" value="HslJ-like_sf"/>
</dbReference>
<dbReference type="EMBL" id="JAMLDX010000019">
    <property type="protein sequence ID" value="MCP3732487.1"/>
    <property type="molecule type" value="Genomic_DNA"/>
</dbReference>
<proteinExistence type="predicted"/>
<accession>A0A9X2HMP1</accession>
<feature type="signal peptide" evidence="1">
    <location>
        <begin position="1"/>
        <end position="23"/>
    </location>
</feature>
<dbReference type="AlphaFoldDB" id="A0A9X2HMP1"/>
<dbReference type="InterPro" id="IPR005184">
    <property type="entry name" value="DUF306_Meta_HslJ"/>
</dbReference>
<protein>
    <submittedName>
        <fullName evidence="3">META domain-containing protein</fullName>
    </submittedName>
</protein>
<evidence type="ECO:0000313" key="3">
    <source>
        <dbReference type="EMBL" id="MCP3732487.1"/>
    </source>
</evidence>
<dbReference type="Proteomes" id="UP001139451">
    <property type="component" value="Unassembled WGS sequence"/>
</dbReference>